<dbReference type="PANTHER" id="PTHR46383">
    <property type="entry name" value="ASPARTATE AMINOTRANSFERASE"/>
    <property type="match status" value="1"/>
</dbReference>
<gene>
    <name evidence="9" type="ORF">DKG74_19855</name>
</gene>
<dbReference type="PANTHER" id="PTHR46383:SF1">
    <property type="entry name" value="ASPARTATE AMINOTRANSFERASE"/>
    <property type="match status" value="1"/>
</dbReference>
<proteinExistence type="inferred from homology"/>
<dbReference type="SUPFAM" id="SSF53383">
    <property type="entry name" value="PLP-dependent transferases"/>
    <property type="match status" value="1"/>
</dbReference>
<dbReference type="Pfam" id="PF00155">
    <property type="entry name" value="Aminotran_1_2"/>
    <property type="match status" value="1"/>
</dbReference>
<evidence type="ECO:0000256" key="7">
    <source>
        <dbReference type="RuleBase" id="RU000481"/>
    </source>
</evidence>
<comment type="caution">
    <text evidence="9">The sequence shown here is derived from an EMBL/GenBank/DDBJ whole genome shotgun (WGS) entry which is preliminary data.</text>
</comment>
<comment type="similarity">
    <text evidence="2 7">Belongs to the class-I pyridoxal-phosphate-dependent aminotransferase family.</text>
</comment>
<evidence type="ECO:0000256" key="6">
    <source>
        <dbReference type="ARBA" id="ARBA00049185"/>
    </source>
</evidence>
<dbReference type="RefSeq" id="WP_109907924.1">
    <property type="nucleotide sequence ID" value="NZ_QGLE01000017.1"/>
</dbReference>
<evidence type="ECO:0000259" key="8">
    <source>
        <dbReference type="Pfam" id="PF00155"/>
    </source>
</evidence>
<dbReference type="Gene3D" id="3.40.640.10">
    <property type="entry name" value="Type I PLP-dependent aspartate aminotransferase-like (Major domain)"/>
    <property type="match status" value="1"/>
</dbReference>
<keyword evidence="5" id="KW-0663">Pyridoxal phosphate</keyword>
<dbReference type="GO" id="GO:0030170">
    <property type="term" value="F:pyridoxal phosphate binding"/>
    <property type="evidence" value="ECO:0007669"/>
    <property type="project" value="InterPro"/>
</dbReference>
<dbReference type="InterPro" id="IPR004838">
    <property type="entry name" value="NHTrfase_class1_PyrdxlP-BS"/>
</dbReference>
<dbReference type="OrthoDB" id="9763453at2"/>
<keyword evidence="9" id="KW-0670">Pyruvate</keyword>
<organism evidence="9 10">
    <name type="scientific">Zavarzinia aquatilis</name>
    <dbReference type="NCBI Taxonomy" id="2211142"/>
    <lineage>
        <taxon>Bacteria</taxon>
        <taxon>Pseudomonadati</taxon>
        <taxon>Pseudomonadota</taxon>
        <taxon>Alphaproteobacteria</taxon>
        <taxon>Rhodospirillales</taxon>
        <taxon>Zavarziniaceae</taxon>
        <taxon>Zavarzinia</taxon>
    </lineage>
</organism>
<dbReference type="InterPro" id="IPR004839">
    <property type="entry name" value="Aminotransferase_I/II_large"/>
</dbReference>
<evidence type="ECO:0000256" key="5">
    <source>
        <dbReference type="ARBA" id="ARBA00022898"/>
    </source>
</evidence>
<accession>A0A317DYZ4</accession>
<dbReference type="CDD" id="cd00609">
    <property type="entry name" value="AAT_like"/>
    <property type="match status" value="1"/>
</dbReference>
<dbReference type="GO" id="GO:0004069">
    <property type="term" value="F:L-aspartate:2-oxoglutarate aminotransferase activity"/>
    <property type="evidence" value="ECO:0007669"/>
    <property type="project" value="UniProtKB-EC"/>
</dbReference>
<dbReference type="Proteomes" id="UP000245461">
    <property type="component" value="Unassembled WGS sequence"/>
</dbReference>
<keyword evidence="3 7" id="KW-0032">Aminotransferase</keyword>
<evidence type="ECO:0000313" key="9">
    <source>
        <dbReference type="EMBL" id="PWR18105.1"/>
    </source>
</evidence>
<comment type="catalytic activity">
    <reaction evidence="6">
        <text>L-aspartate + 2-oxoglutarate = oxaloacetate + L-glutamate</text>
        <dbReference type="Rhea" id="RHEA:21824"/>
        <dbReference type="ChEBI" id="CHEBI:16452"/>
        <dbReference type="ChEBI" id="CHEBI:16810"/>
        <dbReference type="ChEBI" id="CHEBI:29985"/>
        <dbReference type="ChEBI" id="CHEBI:29991"/>
        <dbReference type="EC" id="2.6.1.1"/>
    </reaction>
</comment>
<dbReference type="GO" id="GO:0006520">
    <property type="term" value="P:amino acid metabolic process"/>
    <property type="evidence" value="ECO:0007669"/>
    <property type="project" value="InterPro"/>
</dbReference>
<comment type="cofactor">
    <cofactor evidence="1 7">
        <name>pyridoxal 5'-phosphate</name>
        <dbReference type="ChEBI" id="CHEBI:597326"/>
    </cofactor>
</comment>
<dbReference type="InterPro" id="IPR050596">
    <property type="entry name" value="AspAT/PAT-like"/>
</dbReference>
<sequence length="394" mass="42568">MHFSSRVERLGGKGSTAWGIHFRGVEAQRRGEDVILLSVGDPDFDSAPNINAALKASLDAGDTHYGDIPGHPALRAAIAKYHTRLTGQEVEAGNVVVMAGAQSAMFAAAQVLLGPGDAVIVPSPRYVTYEALIGAAGASIVDVPLYPERGFHLDPADLEKAAAQPHVRGLMLTTPNNPTGAVMTREEVEAVADVAKRRDLWVLTDEVYASLAHERPHISPASLPGMAERAITVCSLSKSHAMTGFRIGWAVGPKDFVEQYCRLVLCMIYSCPPFIQAAAIEAIEGDQSAQKRMKEAYRARGRLVFERLGQSPHLSCHRPEGGMFVMVDVRRTGLSADAFANGLFEEERVTTLVGDAFGPEAGGHLRLSMTYDLPAMEEACNRILRFADRHAKRG</sequence>
<evidence type="ECO:0000256" key="4">
    <source>
        <dbReference type="ARBA" id="ARBA00022679"/>
    </source>
</evidence>
<evidence type="ECO:0000256" key="2">
    <source>
        <dbReference type="ARBA" id="ARBA00007441"/>
    </source>
</evidence>
<dbReference type="PROSITE" id="PS00105">
    <property type="entry name" value="AA_TRANSFER_CLASS_1"/>
    <property type="match status" value="1"/>
</dbReference>
<dbReference type="EMBL" id="QGLE01000017">
    <property type="protein sequence ID" value="PWR18105.1"/>
    <property type="molecule type" value="Genomic_DNA"/>
</dbReference>
<evidence type="ECO:0000256" key="3">
    <source>
        <dbReference type="ARBA" id="ARBA00022576"/>
    </source>
</evidence>
<reference evidence="9 10" key="1">
    <citation type="submission" date="2018-05" db="EMBL/GenBank/DDBJ databases">
        <title>Zavarzinia sp. HR-AS.</title>
        <authorList>
            <person name="Lee Y."/>
            <person name="Jeon C.O."/>
        </authorList>
    </citation>
    <scope>NUCLEOTIDE SEQUENCE [LARGE SCALE GENOMIC DNA]</scope>
    <source>
        <strain evidence="9 10">HR-AS</strain>
    </source>
</reference>
<dbReference type="AlphaFoldDB" id="A0A317DYZ4"/>
<protein>
    <recommendedName>
        <fullName evidence="7">Aminotransferase</fullName>
        <ecNumber evidence="7">2.6.1.-</ecNumber>
    </recommendedName>
</protein>
<dbReference type="PRINTS" id="PR00753">
    <property type="entry name" value="ACCSYNTHASE"/>
</dbReference>
<dbReference type="EC" id="2.6.1.-" evidence="7"/>
<evidence type="ECO:0000313" key="10">
    <source>
        <dbReference type="Proteomes" id="UP000245461"/>
    </source>
</evidence>
<name>A0A317DYZ4_9PROT</name>
<dbReference type="InterPro" id="IPR015424">
    <property type="entry name" value="PyrdxlP-dep_Trfase"/>
</dbReference>
<keyword evidence="4 7" id="KW-0808">Transferase</keyword>
<keyword evidence="10" id="KW-1185">Reference proteome</keyword>
<feature type="domain" description="Aminotransferase class I/classII large" evidence="8">
    <location>
        <begin position="33"/>
        <end position="383"/>
    </location>
</feature>
<evidence type="ECO:0000256" key="1">
    <source>
        <dbReference type="ARBA" id="ARBA00001933"/>
    </source>
</evidence>
<dbReference type="InterPro" id="IPR015421">
    <property type="entry name" value="PyrdxlP-dep_Trfase_major"/>
</dbReference>